<evidence type="ECO:0000256" key="7">
    <source>
        <dbReference type="ARBA" id="ARBA00022989"/>
    </source>
</evidence>
<dbReference type="Pfam" id="PF12019">
    <property type="entry name" value="GspH"/>
    <property type="match status" value="1"/>
</dbReference>
<evidence type="ECO:0000259" key="12">
    <source>
        <dbReference type="Pfam" id="PF12019"/>
    </source>
</evidence>
<comment type="subcellular location">
    <subcellularLocation>
        <location evidence="1">Cell inner membrane</location>
        <topology evidence="1">Single-pass membrane protein</topology>
    </subcellularLocation>
</comment>
<dbReference type="AlphaFoldDB" id="A0A4R3Z030"/>
<dbReference type="Pfam" id="PF07963">
    <property type="entry name" value="N_methyl"/>
    <property type="match status" value="1"/>
</dbReference>
<keyword evidence="5" id="KW-0997">Cell inner membrane</keyword>
<keyword evidence="6 11" id="KW-0812">Transmembrane</keyword>
<dbReference type="InterPro" id="IPR012902">
    <property type="entry name" value="N_methyl_site"/>
</dbReference>
<evidence type="ECO:0000256" key="5">
    <source>
        <dbReference type="ARBA" id="ARBA00022519"/>
    </source>
</evidence>
<dbReference type="InterPro" id="IPR045584">
    <property type="entry name" value="Pilin-like"/>
</dbReference>
<keyword evidence="7 11" id="KW-1133">Transmembrane helix</keyword>
<evidence type="ECO:0000313" key="14">
    <source>
        <dbReference type="Proteomes" id="UP000295645"/>
    </source>
</evidence>
<sequence length="202" mass="21245">MIVVNIRTKNAGFSIVELMITIMVLAILLAIAVPSFRSTMRRSNVSNVANNLMGDLQYARGEAATRHKFVSICRSLDGATCTTDNKDYDLGWLVYTYDAGTKGANQTYDSSNASHQLLRVGTPQTRVSIQATDGAVLTFGLSGPVVANSTRTTDTFLLCSRKNGVDTGVGENNSEVAGSQIVVSISGSVASSKLAAGAACTP</sequence>
<dbReference type="Proteomes" id="UP000295645">
    <property type="component" value="Unassembled WGS sequence"/>
</dbReference>
<dbReference type="Gene3D" id="3.55.40.10">
    <property type="entry name" value="minor pseudopilin epsh domain"/>
    <property type="match status" value="1"/>
</dbReference>
<proteinExistence type="inferred from homology"/>
<evidence type="ECO:0000256" key="1">
    <source>
        <dbReference type="ARBA" id="ARBA00004377"/>
    </source>
</evidence>
<dbReference type="GO" id="GO:0015627">
    <property type="term" value="C:type II protein secretion system complex"/>
    <property type="evidence" value="ECO:0007669"/>
    <property type="project" value="InterPro"/>
</dbReference>
<gene>
    <name evidence="13" type="ORF">EC912_10126</name>
</gene>
<evidence type="ECO:0000256" key="3">
    <source>
        <dbReference type="ARBA" id="ARBA00022475"/>
    </source>
</evidence>
<feature type="domain" description="General secretion pathway GspH" evidence="12">
    <location>
        <begin position="49"/>
        <end position="163"/>
    </location>
</feature>
<evidence type="ECO:0000313" key="13">
    <source>
        <dbReference type="EMBL" id="TCV97033.1"/>
    </source>
</evidence>
<feature type="transmembrane region" description="Helical" evidence="11">
    <location>
        <begin position="12"/>
        <end position="33"/>
    </location>
</feature>
<evidence type="ECO:0000256" key="9">
    <source>
        <dbReference type="ARBA" id="ARBA00025772"/>
    </source>
</evidence>
<keyword evidence="4" id="KW-0488">Methylation</keyword>
<evidence type="ECO:0000256" key="2">
    <source>
        <dbReference type="ARBA" id="ARBA00021549"/>
    </source>
</evidence>
<evidence type="ECO:0000256" key="10">
    <source>
        <dbReference type="ARBA" id="ARBA00030775"/>
    </source>
</evidence>
<evidence type="ECO:0000256" key="6">
    <source>
        <dbReference type="ARBA" id="ARBA00022692"/>
    </source>
</evidence>
<dbReference type="EMBL" id="SMCS01000001">
    <property type="protein sequence ID" value="TCV97033.1"/>
    <property type="molecule type" value="Genomic_DNA"/>
</dbReference>
<evidence type="ECO:0000256" key="4">
    <source>
        <dbReference type="ARBA" id="ARBA00022481"/>
    </source>
</evidence>
<dbReference type="OrthoDB" id="5623960at2"/>
<evidence type="ECO:0000256" key="8">
    <source>
        <dbReference type="ARBA" id="ARBA00023136"/>
    </source>
</evidence>
<comment type="caution">
    <text evidence="13">The sequence shown here is derived from an EMBL/GenBank/DDBJ whole genome shotgun (WGS) entry which is preliminary data.</text>
</comment>
<keyword evidence="14" id="KW-1185">Reference proteome</keyword>
<keyword evidence="3" id="KW-1003">Cell membrane</keyword>
<protein>
    <recommendedName>
        <fullName evidence="2">Type II secretion system protein H</fullName>
    </recommendedName>
    <alternativeName>
        <fullName evidence="10">General secretion pathway protein H</fullName>
    </alternativeName>
</protein>
<dbReference type="GO" id="GO:0005886">
    <property type="term" value="C:plasma membrane"/>
    <property type="evidence" value="ECO:0007669"/>
    <property type="project" value="UniProtKB-SubCell"/>
</dbReference>
<dbReference type="InterPro" id="IPR022346">
    <property type="entry name" value="T2SS_GspH"/>
</dbReference>
<dbReference type="NCBIfam" id="TIGR02532">
    <property type="entry name" value="IV_pilin_GFxxxE"/>
    <property type="match status" value="1"/>
</dbReference>
<keyword evidence="8 11" id="KW-0472">Membrane</keyword>
<name>A0A4R3Z030_9GAMM</name>
<reference evidence="13 14" key="1">
    <citation type="submission" date="2019-03" db="EMBL/GenBank/DDBJ databases">
        <title>Above-ground endophytic microbial communities from plants in different locations in the United States.</title>
        <authorList>
            <person name="Frank C."/>
        </authorList>
    </citation>
    <scope>NUCLEOTIDE SEQUENCE [LARGE SCALE GENOMIC DNA]</scope>
    <source>
        <strain evidence="13 14">LP_13_YM</strain>
    </source>
</reference>
<accession>A0A4R3Z030</accession>
<dbReference type="GO" id="GO:0015628">
    <property type="term" value="P:protein secretion by the type II secretion system"/>
    <property type="evidence" value="ECO:0007669"/>
    <property type="project" value="InterPro"/>
</dbReference>
<dbReference type="SUPFAM" id="SSF54523">
    <property type="entry name" value="Pili subunits"/>
    <property type="match status" value="1"/>
</dbReference>
<organism evidence="13 14">
    <name type="scientific">Luteibacter rhizovicinus</name>
    <dbReference type="NCBI Taxonomy" id="242606"/>
    <lineage>
        <taxon>Bacteria</taxon>
        <taxon>Pseudomonadati</taxon>
        <taxon>Pseudomonadota</taxon>
        <taxon>Gammaproteobacteria</taxon>
        <taxon>Lysobacterales</taxon>
        <taxon>Rhodanobacteraceae</taxon>
        <taxon>Luteibacter</taxon>
    </lineage>
</organism>
<evidence type="ECO:0000256" key="11">
    <source>
        <dbReference type="SAM" id="Phobius"/>
    </source>
</evidence>
<comment type="similarity">
    <text evidence="9">Belongs to the GSP H family.</text>
</comment>